<accession>A0ACC3DQM3</accession>
<feature type="non-terminal residue" evidence="1">
    <location>
        <position position="124"/>
    </location>
</feature>
<protein>
    <submittedName>
        <fullName evidence="1">Uncharacterized protein</fullName>
    </submittedName>
</protein>
<evidence type="ECO:0000313" key="2">
    <source>
        <dbReference type="Proteomes" id="UP001186974"/>
    </source>
</evidence>
<keyword evidence="2" id="KW-1185">Reference proteome</keyword>
<evidence type="ECO:0000313" key="1">
    <source>
        <dbReference type="EMBL" id="KAK3079045.1"/>
    </source>
</evidence>
<comment type="caution">
    <text evidence="1">The sequence shown here is derived from an EMBL/GenBank/DDBJ whole genome shotgun (WGS) entry which is preliminary data.</text>
</comment>
<dbReference type="EMBL" id="JAWDJW010001418">
    <property type="protein sequence ID" value="KAK3079045.1"/>
    <property type="molecule type" value="Genomic_DNA"/>
</dbReference>
<name>A0ACC3DQM3_9PEZI</name>
<sequence length="124" mass="13655">MATTVPEPTPPNGSQAPRVPLPKPCSVPAMRLAGGLIYDEAVMVKVGPDTDTATSFIMMNGVLEYHSPCFKAAFTRVFAEALKKETVFTTIEFDVFRAFRSWLYTHQIYFEEYANVARGAGSLA</sequence>
<organism evidence="1 2">
    <name type="scientific">Coniosporium uncinatum</name>
    <dbReference type="NCBI Taxonomy" id="93489"/>
    <lineage>
        <taxon>Eukaryota</taxon>
        <taxon>Fungi</taxon>
        <taxon>Dikarya</taxon>
        <taxon>Ascomycota</taxon>
        <taxon>Pezizomycotina</taxon>
        <taxon>Dothideomycetes</taxon>
        <taxon>Dothideomycetes incertae sedis</taxon>
        <taxon>Coniosporium</taxon>
    </lineage>
</organism>
<proteinExistence type="predicted"/>
<gene>
    <name evidence="1" type="ORF">LTS18_005885</name>
</gene>
<reference evidence="1" key="1">
    <citation type="submission" date="2024-09" db="EMBL/GenBank/DDBJ databases">
        <title>Black Yeasts Isolated from many extreme environments.</title>
        <authorList>
            <person name="Coleine C."/>
            <person name="Stajich J.E."/>
            <person name="Selbmann L."/>
        </authorList>
    </citation>
    <scope>NUCLEOTIDE SEQUENCE</scope>
    <source>
        <strain evidence="1">CCFEE 5737</strain>
    </source>
</reference>
<dbReference type="Proteomes" id="UP001186974">
    <property type="component" value="Unassembled WGS sequence"/>
</dbReference>